<dbReference type="Pfam" id="PF00011">
    <property type="entry name" value="HSP20"/>
    <property type="match status" value="1"/>
</dbReference>
<proteinExistence type="inferred from homology"/>
<dbReference type="PROSITE" id="PS01031">
    <property type="entry name" value="SHSP"/>
    <property type="match status" value="1"/>
</dbReference>
<dbReference type="CDD" id="cd06526">
    <property type="entry name" value="metazoan_ACD"/>
    <property type="match status" value="1"/>
</dbReference>
<name>A0A8J1XVF6_OWEFU</name>
<dbReference type="InterPro" id="IPR001436">
    <property type="entry name" value="Alpha-crystallin/sHSP_animal"/>
</dbReference>
<dbReference type="OrthoDB" id="10060792at2759"/>
<reference evidence="3" key="1">
    <citation type="submission" date="2022-03" db="EMBL/GenBank/DDBJ databases">
        <authorList>
            <person name="Martin C."/>
        </authorList>
    </citation>
    <scope>NUCLEOTIDE SEQUENCE</scope>
</reference>
<dbReference type="EMBL" id="CAIIXF020000010">
    <property type="protein sequence ID" value="CAH1797271.1"/>
    <property type="molecule type" value="Genomic_DNA"/>
</dbReference>
<dbReference type="InterPro" id="IPR002068">
    <property type="entry name" value="A-crystallin/Hsp20_dom"/>
</dbReference>
<gene>
    <name evidence="3" type="ORF">OFUS_LOCUS21591</name>
</gene>
<dbReference type="GO" id="GO:0005634">
    <property type="term" value="C:nucleus"/>
    <property type="evidence" value="ECO:0007669"/>
    <property type="project" value="TreeGrafter"/>
</dbReference>
<evidence type="ECO:0000313" key="3">
    <source>
        <dbReference type="EMBL" id="CAH1797271.1"/>
    </source>
</evidence>
<sequence>MKGKMVLFCSIVVVVGLTIVGAQGQWPRPYASYRPYMRYASWPRESPSRYLFRNALIPAETFDVSFSSLLNDVRNLMEIDEDFFDPWTSRFGYDRDAKEHDERDSDYGGSTDSGCSCGCDSCNEMIDNNINNQKLMNMKYLEELQRDERDKHMGEQRLREQQMREQRLKEQQMREQRLKEQQMREQRLKEQQMREQRLGEQQIREQRLKEQQMREHRLKEQQMREQLEEQQMREQRLKEQQMREQRLQEQHAMREIQKLREQHKHNLPLTEVINLQVEGYFPEEITIKLRDGVVFVSGHHICSCNENCNEKKFERKYTLPHSFDPNSLSATIDKKGDLILEGVRYRGPVEQYDRDITVQGIDIPQRNPNHPCGNLKKNGGIKLAKIDARTGKRYVPEVYEFEKDTIRFSSNEYDDDDVSLEVVYE</sequence>
<evidence type="ECO:0000313" key="4">
    <source>
        <dbReference type="Proteomes" id="UP000749559"/>
    </source>
</evidence>
<dbReference type="GO" id="GO:0043066">
    <property type="term" value="P:negative regulation of apoptotic process"/>
    <property type="evidence" value="ECO:0007669"/>
    <property type="project" value="TreeGrafter"/>
</dbReference>
<comment type="caution">
    <text evidence="3">The sequence shown here is derived from an EMBL/GenBank/DDBJ whole genome shotgun (WGS) entry which is preliminary data.</text>
</comment>
<dbReference type="GO" id="GO:0005737">
    <property type="term" value="C:cytoplasm"/>
    <property type="evidence" value="ECO:0007669"/>
    <property type="project" value="TreeGrafter"/>
</dbReference>
<dbReference type="Gene3D" id="2.60.40.790">
    <property type="match status" value="1"/>
</dbReference>
<protein>
    <submittedName>
        <fullName evidence="3">Uncharacterized protein</fullName>
    </submittedName>
</protein>
<keyword evidence="4" id="KW-1185">Reference proteome</keyword>
<dbReference type="InterPro" id="IPR008978">
    <property type="entry name" value="HSP20-like_chaperone"/>
</dbReference>
<dbReference type="PANTHER" id="PTHR45640:SF26">
    <property type="entry name" value="RE23625P"/>
    <property type="match status" value="1"/>
</dbReference>
<dbReference type="AlphaFoldDB" id="A0A8J1XVF6"/>
<dbReference type="PANTHER" id="PTHR45640">
    <property type="entry name" value="HEAT SHOCK PROTEIN HSP-12.2-RELATED"/>
    <property type="match status" value="1"/>
</dbReference>
<dbReference type="Proteomes" id="UP000749559">
    <property type="component" value="Unassembled WGS sequence"/>
</dbReference>
<dbReference type="GO" id="GO:0042026">
    <property type="term" value="P:protein refolding"/>
    <property type="evidence" value="ECO:0007669"/>
    <property type="project" value="TreeGrafter"/>
</dbReference>
<evidence type="ECO:0000256" key="2">
    <source>
        <dbReference type="RuleBase" id="RU003616"/>
    </source>
</evidence>
<comment type="similarity">
    <text evidence="1 2">Belongs to the small heat shock protein (HSP20) family.</text>
</comment>
<organism evidence="3 4">
    <name type="scientific">Owenia fusiformis</name>
    <name type="common">Polychaete worm</name>
    <dbReference type="NCBI Taxonomy" id="6347"/>
    <lineage>
        <taxon>Eukaryota</taxon>
        <taxon>Metazoa</taxon>
        <taxon>Spiralia</taxon>
        <taxon>Lophotrochozoa</taxon>
        <taxon>Annelida</taxon>
        <taxon>Polychaeta</taxon>
        <taxon>Sedentaria</taxon>
        <taxon>Canalipalpata</taxon>
        <taxon>Sabellida</taxon>
        <taxon>Oweniida</taxon>
        <taxon>Oweniidae</taxon>
        <taxon>Owenia</taxon>
    </lineage>
</organism>
<accession>A0A8J1XVF6</accession>
<dbReference type="SUPFAM" id="SSF49764">
    <property type="entry name" value="HSP20-like chaperones"/>
    <property type="match status" value="1"/>
</dbReference>
<dbReference type="GO" id="GO:0009408">
    <property type="term" value="P:response to heat"/>
    <property type="evidence" value="ECO:0007669"/>
    <property type="project" value="TreeGrafter"/>
</dbReference>
<evidence type="ECO:0000256" key="1">
    <source>
        <dbReference type="PROSITE-ProRule" id="PRU00285"/>
    </source>
</evidence>
<dbReference type="GO" id="GO:0051082">
    <property type="term" value="F:unfolded protein binding"/>
    <property type="evidence" value="ECO:0007669"/>
    <property type="project" value="TreeGrafter"/>
</dbReference>